<organism evidence="1 2">
    <name type="scientific">Kitasatospora phosalacinea</name>
    <dbReference type="NCBI Taxonomy" id="2065"/>
    <lineage>
        <taxon>Bacteria</taxon>
        <taxon>Bacillati</taxon>
        <taxon>Actinomycetota</taxon>
        <taxon>Actinomycetes</taxon>
        <taxon>Kitasatosporales</taxon>
        <taxon>Streptomycetaceae</taxon>
        <taxon>Kitasatospora</taxon>
    </lineage>
</organism>
<sequence>MATSLHITPKDYEGLVVTHDGRLRVDLTDGGLGRLAGVIRQFELSKRDPEQRAAWLRSITDVELVELATGRWGGPEQDVQDEAIRRLQALTEKLRPTVEVLRDAGLLDQAVEQPAAVAQTSGREA</sequence>
<proteinExistence type="predicted"/>
<comment type="caution">
    <text evidence="1">The sequence shown here is derived from an EMBL/GenBank/DDBJ whole genome shotgun (WGS) entry which is preliminary data.</text>
</comment>
<protein>
    <submittedName>
        <fullName evidence="1">Uncharacterized protein</fullName>
    </submittedName>
</protein>
<dbReference type="OrthoDB" id="4350798at2"/>
<gene>
    <name evidence="1" type="ORF">Kpho01_58610</name>
</gene>
<dbReference type="RefSeq" id="WP_033256117.1">
    <property type="nucleotide sequence ID" value="NZ_BSRX01000043.1"/>
</dbReference>
<name>A0A9W6PMU3_9ACTN</name>
<accession>A0A9W6PMU3</accession>
<dbReference type="Proteomes" id="UP001165143">
    <property type="component" value="Unassembled WGS sequence"/>
</dbReference>
<evidence type="ECO:0000313" key="2">
    <source>
        <dbReference type="Proteomes" id="UP001165143"/>
    </source>
</evidence>
<dbReference type="EMBL" id="BSRX01000043">
    <property type="protein sequence ID" value="GLW57850.1"/>
    <property type="molecule type" value="Genomic_DNA"/>
</dbReference>
<reference evidence="1" key="1">
    <citation type="submission" date="2023-02" db="EMBL/GenBank/DDBJ databases">
        <title>Kitasatospora phosalacinea NBRC 14362.</title>
        <authorList>
            <person name="Ichikawa N."/>
            <person name="Sato H."/>
            <person name="Tonouchi N."/>
        </authorList>
    </citation>
    <scope>NUCLEOTIDE SEQUENCE</scope>
    <source>
        <strain evidence="1">NBRC 14362</strain>
    </source>
</reference>
<dbReference type="AlphaFoldDB" id="A0A9W6PMU3"/>
<evidence type="ECO:0000313" key="1">
    <source>
        <dbReference type="EMBL" id="GLW57850.1"/>
    </source>
</evidence>